<dbReference type="GO" id="GO:0006307">
    <property type="term" value="P:DNA alkylation repair"/>
    <property type="evidence" value="ECO:0007669"/>
    <property type="project" value="UniProtKB-UniRule"/>
</dbReference>
<dbReference type="InterPro" id="IPR008332">
    <property type="entry name" value="MethylG_MeTrfase_N"/>
</dbReference>
<dbReference type="CDD" id="cd06445">
    <property type="entry name" value="ATase"/>
    <property type="match status" value="1"/>
</dbReference>
<dbReference type="InterPro" id="IPR036217">
    <property type="entry name" value="MethylDNA_cys_MeTrfase_DNAb"/>
</dbReference>
<dbReference type="InterPro" id="IPR001497">
    <property type="entry name" value="MethylDNA_cys_MeTrfase_AS"/>
</dbReference>
<dbReference type="PANTHER" id="PTHR10815:SF13">
    <property type="entry name" value="METHYLATED-DNA--PROTEIN-CYSTEINE METHYLTRANSFERASE"/>
    <property type="match status" value="1"/>
</dbReference>
<evidence type="ECO:0000256" key="3">
    <source>
        <dbReference type="ARBA" id="ARBA00022490"/>
    </source>
</evidence>
<feature type="active site" description="Nucleophile; methyl group acceptor" evidence="9">
    <location>
        <position position="126"/>
    </location>
</feature>
<comment type="catalytic activity">
    <reaction evidence="8 9">
        <text>a 6-O-methyl-2'-deoxyguanosine in DNA + L-cysteinyl-[protein] = S-methyl-L-cysteinyl-[protein] + a 2'-deoxyguanosine in DNA</text>
        <dbReference type="Rhea" id="RHEA:24000"/>
        <dbReference type="Rhea" id="RHEA-COMP:10131"/>
        <dbReference type="Rhea" id="RHEA-COMP:10132"/>
        <dbReference type="Rhea" id="RHEA-COMP:11367"/>
        <dbReference type="Rhea" id="RHEA-COMP:11368"/>
        <dbReference type="ChEBI" id="CHEBI:29950"/>
        <dbReference type="ChEBI" id="CHEBI:82612"/>
        <dbReference type="ChEBI" id="CHEBI:85445"/>
        <dbReference type="ChEBI" id="CHEBI:85448"/>
        <dbReference type="EC" id="2.1.1.63"/>
    </reaction>
</comment>
<dbReference type="HAMAP" id="MF_00772">
    <property type="entry name" value="OGT"/>
    <property type="match status" value="1"/>
</dbReference>
<dbReference type="GO" id="GO:0032259">
    <property type="term" value="P:methylation"/>
    <property type="evidence" value="ECO:0007669"/>
    <property type="project" value="UniProtKB-KW"/>
</dbReference>
<name>A0A9J7ANN1_9PROT</name>
<keyword evidence="6 9" id="KW-0227">DNA damage</keyword>
<keyword evidence="7 9" id="KW-0234">DNA repair</keyword>
<proteinExistence type="inferred from homology"/>
<comment type="function">
    <text evidence="9">Involved in the cellular defense against the biological effects of O6-methylguanine (O6-MeG) and O4-methylthymine (O4-MeT) in DNA. Repairs the methylated nucleobase in DNA by stoichiometrically transferring the methyl group to a cysteine residue in the enzyme. This is a suicide reaction: the enzyme is irreversibly inactivated.</text>
</comment>
<dbReference type="SUPFAM" id="SSF53155">
    <property type="entry name" value="Methylated DNA-protein cysteine methyltransferase domain"/>
    <property type="match status" value="1"/>
</dbReference>
<evidence type="ECO:0000256" key="1">
    <source>
        <dbReference type="ARBA" id="ARBA00001286"/>
    </source>
</evidence>
<comment type="miscellaneous">
    <text evidence="9">This enzyme catalyzes only one turnover and therefore is not strictly catalytic. According to one definition, an enzyme is a biocatalyst that acts repeatedly and over many reaction cycles.</text>
</comment>
<dbReference type="InterPro" id="IPR014048">
    <property type="entry name" value="MethylDNA_cys_MeTrfase_DNA-bd"/>
</dbReference>
<dbReference type="EMBL" id="CP102480">
    <property type="protein sequence ID" value="UUX47940.1"/>
    <property type="molecule type" value="Genomic_DNA"/>
</dbReference>
<feature type="domain" description="Methylguanine DNA methyltransferase ribonuclease-like" evidence="11">
    <location>
        <begin position="8"/>
        <end position="71"/>
    </location>
</feature>
<dbReference type="GO" id="GO:0003908">
    <property type="term" value="F:methylated-DNA-[protein]-cysteine S-methyltransferase activity"/>
    <property type="evidence" value="ECO:0007669"/>
    <property type="project" value="UniProtKB-UniRule"/>
</dbReference>
<dbReference type="EC" id="2.1.1.63" evidence="9"/>
<dbReference type="FunFam" id="1.10.10.10:FF:000214">
    <property type="entry name" value="Methylated-DNA--protein-cysteine methyltransferase"/>
    <property type="match status" value="1"/>
</dbReference>
<dbReference type="InterPro" id="IPR036631">
    <property type="entry name" value="MGMT_N_sf"/>
</dbReference>
<evidence type="ECO:0000259" key="10">
    <source>
        <dbReference type="Pfam" id="PF01035"/>
    </source>
</evidence>
<dbReference type="GO" id="GO:0005737">
    <property type="term" value="C:cytoplasm"/>
    <property type="evidence" value="ECO:0007669"/>
    <property type="project" value="UniProtKB-SubCell"/>
</dbReference>
<dbReference type="PANTHER" id="PTHR10815">
    <property type="entry name" value="METHYLATED-DNA--PROTEIN-CYSTEINE METHYLTRANSFERASE"/>
    <property type="match status" value="1"/>
</dbReference>
<accession>A0A9J7ANN1</accession>
<dbReference type="Proteomes" id="UP001060336">
    <property type="component" value="Chromosome"/>
</dbReference>
<evidence type="ECO:0000256" key="9">
    <source>
        <dbReference type="HAMAP-Rule" id="MF_00772"/>
    </source>
</evidence>
<dbReference type="InterPro" id="IPR036388">
    <property type="entry name" value="WH-like_DNA-bd_sf"/>
</dbReference>
<dbReference type="RefSeq" id="WP_257766449.1">
    <property type="nucleotide sequence ID" value="NZ_CP102480.1"/>
</dbReference>
<reference evidence="12" key="1">
    <citation type="submission" date="2022-08" db="EMBL/GenBank/DDBJ databases">
        <title>Nisaea acidiphila sp. nov., isolated from a marine algal debris and emended description of the genus Nisaea Urios et al. 2008.</title>
        <authorList>
            <person name="Kwon K."/>
        </authorList>
    </citation>
    <scope>NUCLEOTIDE SEQUENCE</scope>
    <source>
        <strain evidence="12">MEBiC11861</strain>
    </source>
</reference>
<feature type="domain" description="Methylated-DNA-[protein]-cysteine S-methyltransferase DNA binding" evidence="10">
    <location>
        <begin position="77"/>
        <end position="156"/>
    </location>
</feature>
<evidence type="ECO:0000313" key="13">
    <source>
        <dbReference type="Proteomes" id="UP001060336"/>
    </source>
</evidence>
<evidence type="ECO:0000259" key="11">
    <source>
        <dbReference type="Pfam" id="PF02870"/>
    </source>
</evidence>
<evidence type="ECO:0000256" key="8">
    <source>
        <dbReference type="ARBA" id="ARBA00049348"/>
    </source>
</evidence>
<comment type="subcellular location">
    <subcellularLocation>
        <location evidence="9">Cytoplasm</location>
    </subcellularLocation>
</comment>
<evidence type="ECO:0000256" key="4">
    <source>
        <dbReference type="ARBA" id="ARBA00022603"/>
    </source>
</evidence>
<dbReference type="NCBIfam" id="TIGR00589">
    <property type="entry name" value="ogt"/>
    <property type="match status" value="1"/>
</dbReference>
<dbReference type="SUPFAM" id="SSF46767">
    <property type="entry name" value="Methylated DNA-protein cysteine methyltransferase, C-terminal domain"/>
    <property type="match status" value="1"/>
</dbReference>
<dbReference type="Gene3D" id="3.30.160.70">
    <property type="entry name" value="Methylated DNA-protein cysteine methyltransferase domain"/>
    <property type="match status" value="1"/>
</dbReference>
<keyword evidence="4 9" id="KW-0489">Methyltransferase</keyword>
<dbReference type="Gene3D" id="1.10.10.10">
    <property type="entry name" value="Winged helix-like DNA-binding domain superfamily/Winged helix DNA-binding domain"/>
    <property type="match status" value="1"/>
</dbReference>
<dbReference type="Pfam" id="PF01035">
    <property type="entry name" value="DNA_binding_1"/>
    <property type="match status" value="1"/>
</dbReference>
<gene>
    <name evidence="12" type="ORF">NUH88_10960</name>
</gene>
<keyword evidence="5 9" id="KW-0808">Transferase</keyword>
<dbReference type="KEGG" id="naci:NUH88_10960"/>
<comment type="catalytic activity">
    <reaction evidence="1 9">
        <text>a 4-O-methyl-thymidine in DNA + L-cysteinyl-[protein] = a thymidine in DNA + S-methyl-L-cysteinyl-[protein]</text>
        <dbReference type="Rhea" id="RHEA:53428"/>
        <dbReference type="Rhea" id="RHEA-COMP:10131"/>
        <dbReference type="Rhea" id="RHEA-COMP:10132"/>
        <dbReference type="Rhea" id="RHEA-COMP:13555"/>
        <dbReference type="Rhea" id="RHEA-COMP:13556"/>
        <dbReference type="ChEBI" id="CHEBI:29950"/>
        <dbReference type="ChEBI" id="CHEBI:82612"/>
        <dbReference type="ChEBI" id="CHEBI:137386"/>
        <dbReference type="ChEBI" id="CHEBI:137387"/>
        <dbReference type="EC" id="2.1.1.63"/>
    </reaction>
</comment>
<protein>
    <recommendedName>
        <fullName evidence="9">Methylated-DNA--protein-cysteine methyltransferase</fullName>
        <ecNumber evidence="9">2.1.1.63</ecNumber>
    </recommendedName>
    <alternativeName>
        <fullName evidence="9">6-O-methylguanine-DNA methyltransferase</fullName>
        <shortName evidence="9">MGMT</shortName>
    </alternativeName>
    <alternativeName>
        <fullName evidence="9">O-6-methylguanine-DNA-alkyltransferase</fullName>
    </alternativeName>
</protein>
<dbReference type="AlphaFoldDB" id="A0A9J7ANN1"/>
<keyword evidence="3 9" id="KW-0963">Cytoplasm</keyword>
<sequence length="162" mass="17733">MSVARHHNFASPIGRIHLTEENGFITRLTWVSRETSGDYSDSETSPVLLEAERQIHAYFDKNLKNFELPLAYDRGSAFEQSVWDAMKEIPFGKVLTYGDIAERIGGVARAVGGACGANPIPLIIPCHRVVGSDGKLTGFSGDGGIATKQRLLDHESDQLSLF</sequence>
<comment type="similarity">
    <text evidence="2 9">Belongs to the MGMT family.</text>
</comment>
<evidence type="ECO:0000256" key="5">
    <source>
        <dbReference type="ARBA" id="ARBA00022679"/>
    </source>
</evidence>
<organism evidence="12 13">
    <name type="scientific">Nisaea acidiphila</name>
    <dbReference type="NCBI Taxonomy" id="1862145"/>
    <lineage>
        <taxon>Bacteria</taxon>
        <taxon>Pseudomonadati</taxon>
        <taxon>Pseudomonadota</taxon>
        <taxon>Alphaproteobacteria</taxon>
        <taxon>Rhodospirillales</taxon>
        <taxon>Thalassobaculaceae</taxon>
        <taxon>Nisaea</taxon>
    </lineage>
</organism>
<dbReference type="PROSITE" id="PS00374">
    <property type="entry name" value="MGMT"/>
    <property type="match status" value="1"/>
</dbReference>
<keyword evidence="13" id="KW-1185">Reference proteome</keyword>
<evidence type="ECO:0000256" key="6">
    <source>
        <dbReference type="ARBA" id="ARBA00022763"/>
    </source>
</evidence>
<dbReference type="InterPro" id="IPR023546">
    <property type="entry name" value="MGMT"/>
</dbReference>
<dbReference type="Pfam" id="PF02870">
    <property type="entry name" value="Methyltransf_1N"/>
    <property type="match status" value="1"/>
</dbReference>
<evidence type="ECO:0000256" key="7">
    <source>
        <dbReference type="ARBA" id="ARBA00023204"/>
    </source>
</evidence>
<evidence type="ECO:0000313" key="12">
    <source>
        <dbReference type="EMBL" id="UUX47940.1"/>
    </source>
</evidence>
<evidence type="ECO:0000256" key="2">
    <source>
        <dbReference type="ARBA" id="ARBA00008711"/>
    </source>
</evidence>